<dbReference type="Pfam" id="PF00041">
    <property type="entry name" value="fn3"/>
    <property type="match status" value="3"/>
</dbReference>
<dbReference type="InterPro" id="IPR015202">
    <property type="entry name" value="GO-like_E_set"/>
</dbReference>
<feature type="compositionally biased region" description="Low complexity" evidence="4">
    <location>
        <begin position="247"/>
        <end position="256"/>
    </location>
</feature>
<dbReference type="Gene3D" id="2.60.40.10">
    <property type="entry name" value="Immunoglobulins"/>
    <property type="match status" value="4"/>
</dbReference>
<name>A0A1C5J6D6_9ACTN</name>
<dbReference type="PANTHER" id="PTHR32208">
    <property type="entry name" value="SECRETED PROTEIN-RELATED"/>
    <property type="match status" value="1"/>
</dbReference>
<reference evidence="8" key="1">
    <citation type="submission" date="2016-06" db="EMBL/GenBank/DDBJ databases">
        <authorList>
            <person name="Varghese N."/>
            <person name="Submissions Spin"/>
        </authorList>
    </citation>
    <scope>NUCLEOTIDE SEQUENCE [LARGE SCALE GENOMIC DNA]</scope>
    <source>
        <strain evidence="8">DSM 43819</strain>
    </source>
</reference>
<dbReference type="InterPro" id="IPR011498">
    <property type="entry name" value="Kelch_2"/>
</dbReference>
<dbReference type="SUPFAM" id="SSF81296">
    <property type="entry name" value="E set domains"/>
    <property type="match status" value="1"/>
</dbReference>
<keyword evidence="3" id="KW-0119">Carbohydrate metabolism</keyword>
<dbReference type="SMART" id="SM00612">
    <property type="entry name" value="Kelch"/>
    <property type="match status" value="3"/>
</dbReference>
<dbReference type="Proteomes" id="UP000198221">
    <property type="component" value="Chromosome I"/>
</dbReference>
<dbReference type="InterPro" id="IPR009880">
    <property type="entry name" value="Glyoxal_oxidase_N"/>
</dbReference>
<keyword evidence="2" id="KW-0378">Hydrolase</keyword>
<keyword evidence="2" id="KW-0326">Glycosidase</keyword>
<evidence type="ECO:0000256" key="3">
    <source>
        <dbReference type="ARBA" id="ARBA00023326"/>
    </source>
</evidence>
<dbReference type="PROSITE" id="PS50853">
    <property type="entry name" value="FN3"/>
    <property type="match status" value="3"/>
</dbReference>
<feature type="chain" id="PRO_5008719465" evidence="5">
    <location>
        <begin position="31"/>
        <end position="1440"/>
    </location>
</feature>
<keyword evidence="3" id="KW-0624">Polysaccharide degradation</keyword>
<dbReference type="SUPFAM" id="SSF50965">
    <property type="entry name" value="Galactose oxidase, central domain"/>
    <property type="match status" value="1"/>
</dbReference>
<dbReference type="SMART" id="SM00060">
    <property type="entry name" value="FN3"/>
    <property type="match status" value="3"/>
</dbReference>
<dbReference type="Gene3D" id="2.130.10.80">
    <property type="entry name" value="Galactose oxidase/kelch, beta-propeller"/>
    <property type="match status" value="1"/>
</dbReference>
<feature type="region of interest" description="Disordered" evidence="4">
    <location>
        <begin position="247"/>
        <end position="274"/>
    </location>
</feature>
<accession>A0A1C5J6D6</accession>
<dbReference type="PRINTS" id="PR00014">
    <property type="entry name" value="FNTYPEIII"/>
</dbReference>
<keyword evidence="8" id="KW-1185">Reference proteome</keyword>
<dbReference type="InterPro" id="IPR006652">
    <property type="entry name" value="Kelch_1"/>
</dbReference>
<dbReference type="InterPro" id="IPR036116">
    <property type="entry name" value="FN3_sf"/>
</dbReference>
<evidence type="ECO:0000313" key="7">
    <source>
        <dbReference type="EMBL" id="SCG66144.1"/>
    </source>
</evidence>
<gene>
    <name evidence="7" type="ORF">GA0070613_4109</name>
</gene>
<dbReference type="InterPro" id="IPR003961">
    <property type="entry name" value="FN3_dom"/>
</dbReference>
<feature type="signal peptide" evidence="5">
    <location>
        <begin position="1"/>
        <end position="30"/>
    </location>
</feature>
<dbReference type="InterPro" id="IPR011043">
    <property type="entry name" value="Gal_Oxase/kelch_b-propeller"/>
</dbReference>
<proteinExistence type="predicted"/>
<dbReference type="PANTHER" id="PTHR32208:SF21">
    <property type="entry name" value="LOW QUALITY PROTEIN: ALDEHYDE OXIDASE GLOX-LIKE"/>
    <property type="match status" value="1"/>
</dbReference>
<dbReference type="InterPro" id="IPR013783">
    <property type="entry name" value="Ig-like_fold"/>
</dbReference>
<evidence type="ECO:0000256" key="4">
    <source>
        <dbReference type="SAM" id="MobiDB-lite"/>
    </source>
</evidence>
<sequence length="1440" mass="143636">MSSSFRGAVLVSSIVLLNATILVPAQPVYATGPPAFVQQVTGHGLGVTRAVTTPNPTTAGNRLVVEVGVWNSGSATVSAVTDNAGDTFVKILSFTASDHTEMSVWTAVVVTGGTKPTITARATSSADLGIAALEYSGLSTASVVDQERHAAGTTGSTAATVSSGATAPTTAGGELALGLYADSGFGATLTPGTGFTQRANLSPTGDMELLVEDQIVAAGATPNGGAGTAARTTWLMATVVLRAASSTTPTAPQAPSGVAATPGDGSATVTWTAPGDGGSQITSYAVTPSAGGVAQAPTTVAGSPPPTTATVNGLTNGTEYTFTVTATNGVGTGPASTASAPVTPGPQAGGSWSGLQTWPIVALSNTLLYNGSVVAWDGWQQPQPTVVWNPASPQAFNTFNAPTSVFCDGAASLPDGRLLVVGGYGGLTTGQLGIVDTNIFDPATNTWSRVADMHRPRWYPTVTELADGRYVAISGNDTDASHWADTPEVYDPATNTWTLLSGVSTPQVHETEYPFSYLLPSGKVFTIGPNEDNSFLLDVNNQTWTPVGGTSGVHNGSSVMYRPGKVLYSGGGVDVNRPGSAFKTTAVIDLNAATPTWQQTAPMNNARVYHTLTMLPDGKVLAVGGNTNTDQGIVTSGMLPAEIWDPATQTWTAAAPMAAARNYHSTALLMPDARVLVAGGGHPFGSSGAAQYSAQYYSPAYLSNGPRPTITSTSGGGSYGGTISVSTPDATSITAVNLVSLGADTHQMDMNQHFVPLSFTKNGSGLTVQAPAGPELAPPGYYMLFILNGNGVPSVASMVQIGANPTAPAAPTAVTATPADRSANVSWKAPPGSGSPITSYTVTPYIGTTAQLSTTVTGNPPATSATIPNLTNGAAYTFKVTATNAIGTSPPSAPSAAVTPGIAPPPTFVQHTGTQSAGSDSLSATLPAVLGSGNRLIVEVGTWSGAGAVTTGVTDAAGDQFVEVARWKAPDSTELSVWTAPVTAGAGQSSAVTAQVSGPADIGVDVLEYAGLSTVADASVVDQQATASGTTSVAATVRSGATPPTTGGNELAVGFYADSGFGKSLTGGTGWTVRGNVSPNGNMDLLTEDQVVAAGATPNAAVGTGSNTIWLLGTLVFKAASTAPPTAPSAPTGVTASAADGSARVTWTAPGNGGSAITSYTVTPYVGATAQAPTTVSGSPPSTTGTIGGLTNGTTYTFTVSATNTIGDGPQSAPSAPVTPGVSPPAPAFVQQVSAKGAGRTSLAVATPQTTTRDNRLIVQVGVWSAGSATVNTVTDNAGDTFTKVTSFTASDHTQMSVWTAVVNNGGTKPTITASVSGAADVGVAALEYAGLSTAAGAAAVDQQATATGTTSGALAVQSAATNPATADGELALGFYADSGFGTLLVPDPAYNARTNLSPNGNMDLLVEDLPVSAGARPAASATTGASTVWLMATVVFNHA</sequence>
<keyword evidence="1 5" id="KW-0732">Signal</keyword>
<evidence type="ECO:0000313" key="8">
    <source>
        <dbReference type="Proteomes" id="UP000198221"/>
    </source>
</evidence>
<dbReference type="Pfam" id="PF09118">
    <property type="entry name" value="GO-like_E_set"/>
    <property type="match status" value="1"/>
</dbReference>
<dbReference type="CDD" id="cd02851">
    <property type="entry name" value="E_set_GO_C"/>
    <property type="match status" value="1"/>
</dbReference>
<evidence type="ECO:0000256" key="5">
    <source>
        <dbReference type="SAM" id="SignalP"/>
    </source>
</evidence>
<dbReference type="GO" id="GO:0000272">
    <property type="term" value="P:polysaccharide catabolic process"/>
    <property type="evidence" value="ECO:0007669"/>
    <property type="project" value="UniProtKB-KW"/>
</dbReference>
<dbReference type="SUPFAM" id="SSF49265">
    <property type="entry name" value="Fibronectin type III"/>
    <property type="match status" value="2"/>
</dbReference>
<dbReference type="GO" id="GO:0016798">
    <property type="term" value="F:hydrolase activity, acting on glycosyl bonds"/>
    <property type="evidence" value="ECO:0007669"/>
    <property type="project" value="UniProtKB-KW"/>
</dbReference>
<evidence type="ECO:0000256" key="2">
    <source>
        <dbReference type="ARBA" id="ARBA00023295"/>
    </source>
</evidence>
<dbReference type="Pfam" id="PF07250">
    <property type="entry name" value="Glyoxal_oxid_N"/>
    <property type="match status" value="1"/>
</dbReference>
<feature type="domain" description="Fibronectin type-III" evidence="6">
    <location>
        <begin position="807"/>
        <end position="906"/>
    </location>
</feature>
<evidence type="ECO:0000256" key="1">
    <source>
        <dbReference type="ARBA" id="ARBA00022729"/>
    </source>
</evidence>
<organism evidence="7 8">
    <name type="scientific">Micromonospora inositola</name>
    <dbReference type="NCBI Taxonomy" id="47865"/>
    <lineage>
        <taxon>Bacteria</taxon>
        <taxon>Bacillati</taxon>
        <taxon>Actinomycetota</taxon>
        <taxon>Actinomycetes</taxon>
        <taxon>Micromonosporales</taxon>
        <taxon>Micromonosporaceae</taxon>
        <taxon>Micromonospora</taxon>
    </lineage>
</organism>
<feature type="domain" description="Fibronectin type-III" evidence="6">
    <location>
        <begin position="1127"/>
        <end position="1225"/>
    </location>
</feature>
<protein>
    <submittedName>
        <fullName evidence="7">Kelch motif-containing protein</fullName>
    </submittedName>
</protein>
<evidence type="ECO:0000259" key="6">
    <source>
        <dbReference type="PROSITE" id="PS50853"/>
    </source>
</evidence>
<dbReference type="InterPro" id="IPR014756">
    <property type="entry name" value="Ig_E-set"/>
</dbReference>
<dbReference type="Pfam" id="PF07646">
    <property type="entry name" value="Kelch_2"/>
    <property type="match status" value="1"/>
</dbReference>
<dbReference type="CDD" id="cd00063">
    <property type="entry name" value="FN3"/>
    <property type="match status" value="3"/>
</dbReference>
<feature type="domain" description="Fibronectin type-III" evidence="6">
    <location>
        <begin position="251"/>
        <end position="347"/>
    </location>
</feature>
<dbReference type="EMBL" id="LT607754">
    <property type="protein sequence ID" value="SCG66144.1"/>
    <property type="molecule type" value="Genomic_DNA"/>
</dbReference>
<dbReference type="InterPro" id="IPR037293">
    <property type="entry name" value="Gal_Oxidase_central_sf"/>
</dbReference>